<accession>A0AAE7XL04</accession>
<evidence type="ECO:0000313" key="1">
    <source>
        <dbReference type="EMBL" id="QZE57480.1"/>
    </source>
</evidence>
<proteinExistence type="predicted"/>
<protein>
    <submittedName>
        <fullName evidence="1">Uncharacterized protein</fullName>
    </submittedName>
</protein>
<evidence type="ECO:0000313" key="2">
    <source>
        <dbReference type="Proteomes" id="UP000827973"/>
    </source>
</evidence>
<name>A0AAE7XL04_9CAUD</name>
<organism evidence="1 2">
    <name type="scientific">Erwinia phage pEa_SNUABM_1</name>
    <dbReference type="NCBI Taxonomy" id="2869543"/>
    <lineage>
        <taxon>Viruses</taxon>
        <taxon>Duplodnaviria</taxon>
        <taxon>Heunggongvirae</taxon>
        <taxon>Uroviricota</taxon>
        <taxon>Caudoviricetes</taxon>
        <taxon>Alexandravirus</taxon>
        <taxon>Alexandravirus SNUABM1</taxon>
    </lineage>
</organism>
<sequence length="99" mass="10973">MVTQQQLKEFSALPSLDRKVFLRSMQVEMLGALPEVEAIVREMLCRAIVVDVAQAEMALLAARQMCSDKDVKKAIDDLLMFAARIHDVATDVLILGDIA</sequence>
<dbReference type="EMBL" id="MZ443776">
    <property type="protein sequence ID" value="QZE57480.1"/>
    <property type="molecule type" value="Genomic_DNA"/>
</dbReference>
<dbReference type="Proteomes" id="UP000827973">
    <property type="component" value="Segment"/>
</dbReference>
<gene>
    <name evidence="1" type="ORF">pEaSNUABM1_00271</name>
</gene>
<reference evidence="1 2" key="1">
    <citation type="submission" date="2021-06" db="EMBL/GenBank/DDBJ databases">
        <title>Complete genome sequence of Erwinia phage pEa_SNUABM_1.</title>
        <authorList>
            <person name="Kim S.G."/>
            <person name="Park S.C."/>
        </authorList>
    </citation>
    <scope>NUCLEOTIDE SEQUENCE [LARGE SCALE GENOMIC DNA]</scope>
</reference>
<keyword evidence="2" id="KW-1185">Reference proteome</keyword>